<dbReference type="InterPro" id="IPR036388">
    <property type="entry name" value="WH-like_DNA-bd_sf"/>
</dbReference>
<dbReference type="EMBL" id="JBFPJR010000008">
    <property type="protein sequence ID" value="MEX0427226.1"/>
    <property type="molecule type" value="Genomic_DNA"/>
</dbReference>
<dbReference type="SMART" id="SM00347">
    <property type="entry name" value="HTH_MARR"/>
    <property type="match status" value="1"/>
</dbReference>
<dbReference type="Pfam" id="PF12802">
    <property type="entry name" value="MarR_2"/>
    <property type="match status" value="1"/>
</dbReference>
<dbReference type="InterPro" id="IPR036390">
    <property type="entry name" value="WH_DNA-bd_sf"/>
</dbReference>
<organism evidence="2 3">
    <name type="scientific">Nocardioides eburneus</name>
    <dbReference type="NCBI Taxonomy" id="3231482"/>
    <lineage>
        <taxon>Bacteria</taxon>
        <taxon>Bacillati</taxon>
        <taxon>Actinomycetota</taxon>
        <taxon>Actinomycetes</taxon>
        <taxon>Propionibacteriales</taxon>
        <taxon>Nocardioidaceae</taxon>
        <taxon>Nocardioides</taxon>
    </lineage>
</organism>
<dbReference type="RefSeq" id="WP_367992404.1">
    <property type="nucleotide sequence ID" value="NZ_JBFPJR010000008.1"/>
</dbReference>
<protein>
    <submittedName>
        <fullName evidence="2">MarR family winged helix-turn-helix transcriptional regulator</fullName>
    </submittedName>
</protein>
<evidence type="ECO:0000259" key="1">
    <source>
        <dbReference type="PROSITE" id="PS50995"/>
    </source>
</evidence>
<gene>
    <name evidence="2" type="ORF">AB3X52_06295</name>
</gene>
<comment type="caution">
    <text evidence="2">The sequence shown here is derived from an EMBL/GenBank/DDBJ whole genome shotgun (WGS) entry which is preliminary data.</text>
</comment>
<evidence type="ECO:0000313" key="3">
    <source>
        <dbReference type="Proteomes" id="UP001556631"/>
    </source>
</evidence>
<dbReference type="Gene3D" id="1.10.10.10">
    <property type="entry name" value="Winged helix-like DNA-binding domain superfamily/Winged helix DNA-binding domain"/>
    <property type="match status" value="1"/>
</dbReference>
<accession>A0ABV3SWB5</accession>
<name>A0ABV3SWB5_9ACTN</name>
<reference evidence="2 3" key="1">
    <citation type="submission" date="2024-07" db="EMBL/GenBank/DDBJ databases">
        <authorList>
            <person name="Lee S."/>
            <person name="Kang M."/>
        </authorList>
    </citation>
    <scope>NUCLEOTIDE SEQUENCE [LARGE SCALE GENOMIC DNA]</scope>
    <source>
        <strain evidence="2 3">DS6</strain>
    </source>
</reference>
<keyword evidence="3" id="KW-1185">Reference proteome</keyword>
<proteinExistence type="predicted"/>
<dbReference type="InterPro" id="IPR000835">
    <property type="entry name" value="HTH_MarR-typ"/>
</dbReference>
<dbReference type="Proteomes" id="UP001556631">
    <property type="component" value="Unassembled WGS sequence"/>
</dbReference>
<feature type="domain" description="HTH marR-type" evidence="1">
    <location>
        <begin position="12"/>
        <end position="147"/>
    </location>
</feature>
<dbReference type="SUPFAM" id="SSF46785">
    <property type="entry name" value="Winged helix' DNA-binding domain"/>
    <property type="match status" value="1"/>
</dbReference>
<evidence type="ECO:0000313" key="2">
    <source>
        <dbReference type="EMBL" id="MEX0427226.1"/>
    </source>
</evidence>
<sequence>MPARSKVTDARLAELADAVLELARKLDVRRPEVRDVVPLTGTEVAVIRQVERHPRISPTQLAAATGLQRSNISTAVRSLEARGMLLREHPSGDGRAVELLATELAIENIGRLKAFWADRLRQVDPELLADGVAALAVVRRLGDALAE</sequence>
<dbReference type="PROSITE" id="PS50995">
    <property type="entry name" value="HTH_MARR_2"/>
    <property type="match status" value="1"/>
</dbReference>